<feature type="transmembrane region" description="Helical" evidence="6">
    <location>
        <begin position="713"/>
        <end position="734"/>
    </location>
</feature>
<reference evidence="7 8" key="1">
    <citation type="submission" date="2016-07" db="EMBL/GenBank/DDBJ databases">
        <title>Pervasive Adenine N6-methylation of Active Genes in Fungi.</title>
        <authorList>
            <consortium name="DOE Joint Genome Institute"/>
            <person name="Mondo S.J."/>
            <person name="Dannebaum R.O."/>
            <person name="Kuo R.C."/>
            <person name="Labutti K."/>
            <person name="Haridas S."/>
            <person name="Kuo A."/>
            <person name="Salamov A."/>
            <person name="Ahrendt S.R."/>
            <person name="Lipzen A."/>
            <person name="Sullivan W."/>
            <person name="Andreopoulos W.B."/>
            <person name="Clum A."/>
            <person name="Lindquist E."/>
            <person name="Daum C."/>
            <person name="Ramamoorthy G.K."/>
            <person name="Gryganskyi A."/>
            <person name="Culley D."/>
            <person name="Magnuson J.K."/>
            <person name="James T.Y."/>
            <person name="O'Malley M.A."/>
            <person name="Stajich J.E."/>
            <person name="Spatafora J.W."/>
            <person name="Visel A."/>
            <person name="Grigoriev I.V."/>
        </authorList>
    </citation>
    <scope>NUCLEOTIDE SEQUENCE [LARGE SCALE GENOMIC DNA]</scope>
    <source>
        <strain evidence="7 8">62-1032</strain>
    </source>
</reference>
<feature type="transmembrane region" description="Helical" evidence="6">
    <location>
        <begin position="140"/>
        <end position="163"/>
    </location>
</feature>
<evidence type="ECO:0000256" key="3">
    <source>
        <dbReference type="ARBA" id="ARBA00022989"/>
    </source>
</evidence>
<evidence type="ECO:0000256" key="2">
    <source>
        <dbReference type="ARBA" id="ARBA00022692"/>
    </source>
</evidence>
<dbReference type="EMBL" id="MCGR01000016">
    <property type="protein sequence ID" value="ORY85305.1"/>
    <property type="molecule type" value="Genomic_DNA"/>
</dbReference>
<evidence type="ECO:0000256" key="5">
    <source>
        <dbReference type="SAM" id="MobiDB-lite"/>
    </source>
</evidence>
<gene>
    <name evidence="7" type="ORF">BCR35DRAFT_324664</name>
</gene>
<feature type="transmembrane region" description="Helical" evidence="6">
    <location>
        <begin position="656"/>
        <end position="674"/>
    </location>
</feature>
<feature type="transmembrane region" description="Helical" evidence="6">
    <location>
        <begin position="63"/>
        <end position="81"/>
    </location>
</feature>
<dbReference type="Proteomes" id="UP000193467">
    <property type="component" value="Unassembled WGS sequence"/>
</dbReference>
<dbReference type="STRING" id="106004.A0A1Y2FRG2"/>
<feature type="transmembrane region" description="Helical" evidence="6">
    <location>
        <begin position="681"/>
        <end position="701"/>
    </location>
</feature>
<dbReference type="AlphaFoldDB" id="A0A1Y2FRG2"/>
<dbReference type="OrthoDB" id="68611at2759"/>
<feature type="region of interest" description="Disordered" evidence="5">
    <location>
        <begin position="356"/>
        <end position="443"/>
    </location>
</feature>
<feature type="region of interest" description="Disordered" evidence="5">
    <location>
        <begin position="316"/>
        <end position="344"/>
    </location>
</feature>
<feature type="compositionally biased region" description="Basic and acidic residues" evidence="5">
    <location>
        <begin position="405"/>
        <end position="429"/>
    </location>
</feature>
<keyword evidence="8" id="KW-1185">Reference proteome</keyword>
<evidence type="ECO:0000313" key="8">
    <source>
        <dbReference type="Proteomes" id="UP000193467"/>
    </source>
</evidence>
<feature type="transmembrane region" description="Helical" evidence="6">
    <location>
        <begin position="87"/>
        <end position="104"/>
    </location>
</feature>
<name>A0A1Y2FRG2_9BASI</name>
<evidence type="ECO:0000256" key="4">
    <source>
        <dbReference type="ARBA" id="ARBA00023136"/>
    </source>
</evidence>
<proteinExistence type="predicted"/>
<sequence>MKRISSLWLGTLKATIALTVTLILIYIKPWTTLCSHPTALNGTLLVVVGARPGRTVGGCTQDVLLGGAGLASGVICFVILAELRDAPVAQGFVFAFYVYCAALVRAGGAKYISFYLYGVLFAFNGIYMPIEAPEGFDYSWLLACFEAYAWGMAIGWAVNLLVWPVSAEEELKRLLVGSLHHVSTLAHLTCKTYAKEIDEDEEEVRQLLVRTIRSDYLSLTARLDEMSFEILWTRFTFTDWHNMIARVQGLQQALITSSSALELIDTLDPEGVNVKRHLLARAEASRTFGSFRRGIDLVIGSIVDELLGGAILHREADHSSPTTLPPNPEALGGKTQRMKSKETFTKIDDIGKRLQREVQRAEVRQANSRKGSLTDLRRSSSRTGGPSGDAFGAEASAAVDEDTLERDLEMRGRDDLDAAEKGEKGEKGSKMGKRPSSPKDDPVEYFRESWTAFAKAQADALIRLIRDGSLQVEDKLRIESGMPSLQAMYAERLPKAWTSSLIATTSLNHRPSPAPRANTQDSRRTVVDDEVPCSEALTKSYSLLFGFGQLTDELCGLHSIVKHHRAKRIRPYIFQTAWNVLRSWRWWAPKDGMRLQEALALLRGEQYHPPKVSFFHRIIQLEKWFRCDRSMYALKVALGATIYTVFLLAPTLQDNLFIKYGMTSSLITVIVAIAPTMGATFSTWVLQLTGTGCGATYGLIVLEIFKGVGGYSFNPYGCAAFFFLWCAFSSYFFYKYPKYYTGTLLLVTGCGSMLVLEWLYNEVPEVQADHPAAYDTPPMRFAYTLASMCISIVISAVFQLFILRTPARRKLRLQIAAVTFALSSYNTLLQSNINLVAPADASPAPPQEALAKVQRELIKRESRIQASILALGPTFEFAKAEPAFATPFKGDVLLRIIRSHQIILDRLREARTAVGTDGFNETVHRDFASALFPYRLHSQRLARTLFYLGATSLVSKTQLARDVPSSKPTWASFENDALVLSRRLSQLPRGERELKRPGFLRYWFFLISLGAVSSELESLEEHLGELFGSPEMSNPQIV</sequence>
<dbReference type="PANTHER" id="PTHR47804:SF3">
    <property type="entry name" value="PROTEIN BRE4"/>
    <property type="match status" value="1"/>
</dbReference>
<protein>
    <submittedName>
        <fullName evidence="7">Uncharacterized protein</fullName>
    </submittedName>
</protein>
<organism evidence="7 8">
    <name type="scientific">Leucosporidium creatinivorum</name>
    <dbReference type="NCBI Taxonomy" id="106004"/>
    <lineage>
        <taxon>Eukaryota</taxon>
        <taxon>Fungi</taxon>
        <taxon>Dikarya</taxon>
        <taxon>Basidiomycota</taxon>
        <taxon>Pucciniomycotina</taxon>
        <taxon>Microbotryomycetes</taxon>
        <taxon>Leucosporidiales</taxon>
        <taxon>Leucosporidium</taxon>
    </lineage>
</organism>
<comment type="caution">
    <text evidence="7">The sequence shown here is derived from an EMBL/GenBank/DDBJ whole genome shotgun (WGS) entry which is preliminary data.</text>
</comment>
<accession>A0A1Y2FRG2</accession>
<keyword evidence="3 6" id="KW-1133">Transmembrane helix</keyword>
<evidence type="ECO:0000256" key="1">
    <source>
        <dbReference type="ARBA" id="ARBA00004141"/>
    </source>
</evidence>
<evidence type="ECO:0000313" key="7">
    <source>
        <dbReference type="EMBL" id="ORY85305.1"/>
    </source>
</evidence>
<keyword evidence="4 6" id="KW-0472">Membrane</keyword>
<dbReference type="PANTHER" id="PTHR47804">
    <property type="entry name" value="60S RIBOSOMAL PROTEIN L19"/>
    <property type="match status" value="1"/>
</dbReference>
<feature type="transmembrane region" description="Helical" evidence="6">
    <location>
        <begin position="111"/>
        <end position="128"/>
    </location>
</feature>
<evidence type="ECO:0000256" key="6">
    <source>
        <dbReference type="SAM" id="Phobius"/>
    </source>
</evidence>
<comment type="subcellular location">
    <subcellularLocation>
        <location evidence="1">Membrane</location>
        <topology evidence="1">Multi-pass membrane protein</topology>
    </subcellularLocation>
</comment>
<dbReference type="GO" id="GO:0016020">
    <property type="term" value="C:membrane"/>
    <property type="evidence" value="ECO:0007669"/>
    <property type="project" value="UniProtKB-SubCell"/>
</dbReference>
<feature type="transmembrane region" description="Helical" evidence="6">
    <location>
        <begin position="741"/>
        <end position="761"/>
    </location>
</feature>
<dbReference type="InterPro" id="IPR052430">
    <property type="entry name" value="IVT-Associated"/>
</dbReference>
<keyword evidence="2 6" id="KW-0812">Transmembrane</keyword>
<feature type="transmembrane region" description="Helical" evidence="6">
    <location>
        <begin position="781"/>
        <end position="803"/>
    </location>
</feature>
<dbReference type="InParanoid" id="A0A1Y2FRG2"/>
<feature type="transmembrane region" description="Helical" evidence="6">
    <location>
        <begin position="632"/>
        <end position="650"/>
    </location>
</feature>
<feature type="transmembrane region" description="Helical" evidence="6">
    <location>
        <begin position="7"/>
        <end position="27"/>
    </location>
</feature>